<protein>
    <submittedName>
        <fullName evidence="1">Uncharacterized protein</fullName>
    </submittedName>
</protein>
<organism evidence="1 2">
    <name type="scientific">Flavipsychrobacter stenotrophus</name>
    <dbReference type="NCBI Taxonomy" id="2077091"/>
    <lineage>
        <taxon>Bacteria</taxon>
        <taxon>Pseudomonadati</taxon>
        <taxon>Bacteroidota</taxon>
        <taxon>Chitinophagia</taxon>
        <taxon>Chitinophagales</taxon>
        <taxon>Chitinophagaceae</taxon>
        <taxon>Flavipsychrobacter</taxon>
    </lineage>
</organism>
<proteinExistence type="predicted"/>
<accession>A0A2S7ST66</accession>
<reference evidence="1 2" key="1">
    <citation type="submission" date="2018-01" db="EMBL/GenBank/DDBJ databases">
        <title>A novel member of the phylum Bacteroidetes isolated from glacier ice.</title>
        <authorList>
            <person name="Liu Q."/>
            <person name="Xin Y.-H."/>
        </authorList>
    </citation>
    <scope>NUCLEOTIDE SEQUENCE [LARGE SCALE GENOMIC DNA]</scope>
    <source>
        <strain evidence="1 2">RB1R16</strain>
    </source>
</reference>
<dbReference type="EMBL" id="PPSL01000004">
    <property type="protein sequence ID" value="PQJ10113.1"/>
    <property type="molecule type" value="Genomic_DNA"/>
</dbReference>
<dbReference type="OrthoDB" id="1494486at2"/>
<keyword evidence="2" id="KW-1185">Reference proteome</keyword>
<sequence>MDDRKILYKDFLNNKDVYNLNVGYWRRKLEKSLEEKISFDNKNQIITNKNKHGKNFYDGNPIFSYINITKGKAIRIIQENPDDIQHYSDIKLIEGWFDNILLDIEVLELVISLYMTQDTVQKCINMVGAWLAGDLNDNNIDRYIE</sequence>
<dbReference type="Proteomes" id="UP000239872">
    <property type="component" value="Unassembled WGS sequence"/>
</dbReference>
<dbReference type="AlphaFoldDB" id="A0A2S7ST66"/>
<evidence type="ECO:0000313" key="1">
    <source>
        <dbReference type="EMBL" id="PQJ10113.1"/>
    </source>
</evidence>
<evidence type="ECO:0000313" key="2">
    <source>
        <dbReference type="Proteomes" id="UP000239872"/>
    </source>
</evidence>
<comment type="caution">
    <text evidence="1">The sequence shown here is derived from an EMBL/GenBank/DDBJ whole genome shotgun (WGS) entry which is preliminary data.</text>
</comment>
<name>A0A2S7ST66_9BACT</name>
<dbReference type="RefSeq" id="WP_105040122.1">
    <property type="nucleotide sequence ID" value="NZ_PPSL01000004.1"/>
</dbReference>
<gene>
    <name evidence="1" type="ORF">CJD36_015565</name>
</gene>